<sequence length="166" mass="18026">MNFKLSKLMVLPLMLGFVFAFTLAPTASAEYNSFNVVGFNTPIQSDKLNSAATAITLPPTGSPNAPYYSAPITPDKHKVIIPFFTVKLKTNLPTPENSFKVYSGHGVASGTVKTADVYQNGDIVTISVPTSELIRSTWKGTITYKFSVGENSWGKLVNFTVEVEQP</sequence>
<evidence type="ECO:0000313" key="2">
    <source>
        <dbReference type="EMBL" id="CQR70220.1"/>
    </source>
</evidence>
<organism evidence="2 3">
    <name type="scientific">Sporomusa ovata</name>
    <dbReference type="NCBI Taxonomy" id="2378"/>
    <lineage>
        <taxon>Bacteria</taxon>
        <taxon>Bacillati</taxon>
        <taxon>Bacillota</taxon>
        <taxon>Negativicutes</taxon>
        <taxon>Selenomonadales</taxon>
        <taxon>Sporomusaceae</taxon>
        <taxon>Sporomusa</taxon>
    </lineage>
</organism>
<name>A0A0U1KS15_9FIRM</name>
<evidence type="ECO:0000313" key="3">
    <source>
        <dbReference type="Proteomes" id="UP000049855"/>
    </source>
</evidence>
<feature type="chain" id="PRO_5039671400" evidence="1">
    <location>
        <begin position="21"/>
        <end position="166"/>
    </location>
</feature>
<reference evidence="3" key="1">
    <citation type="submission" date="2015-03" db="EMBL/GenBank/DDBJ databases">
        <authorList>
            <person name="Nijsse Bart"/>
        </authorList>
    </citation>
    <scope>NUCLEOTIDE SEQUENCE [LARGE SCALE GENOMIC DNA]</scope>
</reference>
<protein>
    <submittedName>
        <fullName evidence="2">Uncharacterized protein</fullName>
    </submittedName>
</protein>
<gene>
    <name evidence="2" type="ORF">SpAn4DRAFT_1189</name>
</gene>
<evidence type="ECO:0000256" key="1">
    <source>
        <dbReference type="SAM" id="SignalP"/>
    </source>
</evidence>
<accession>A0A0U1KS15</accession>
<keyword evidence="1" id="KW-0732">Signal</keyword>
<keyword evidence="3" id="KW-1185">Reference proteome</keyword>
<dbReference type="RefSeq" id="WP_021168961.1">
    <property type="nucleotide sequence ID" value="NZ_CTRP01000003.1"/>
</dbReference>
<dbReference type="Proteomes" id="UP000049855">
    <property type="component" value="Unassembled WGS sequence"/>
</dbReference>
<proteinExistence type="predicted"/>
<feature type="signal peptide" evidence="1">
    <location>
        <begin position="1"/>
        <end position="20"/>
    </location>
</feature>
<dbReference type="EMBL" id="CTRP01000003">
    <property type="protein sequence ID" value="CQR70220.1"/>
    <property type="molecule type" value="Genomic_DNA"/>
</dbReference>
<dbReference type="AlphaFoldDB" id="A0A0U1KS15"/>